<evidence type="ECO:0000313" key="4">
    <source>
        <dbReference type="EMBL" id="MCT7976174.1"/>
    </source>
</evidence>
<keyword evidence="3" id="KW-0560">Oxidoreductase</keyword>
<keyword evidence="3" id="KW-0503">Monooxygenase</keyword>
<comment type="similarity">
    <text evidence="2 3">Belongs to the cytochrome P450 family.</text>
</comment>
<dbReference type="EMBL" id="JAMXFA010000001">
    <property type="protein sequence ID" value="MCT7976174.1"/>
    <property type="molecule type" value="Genomic_DNA"/>
</dbReference>
<reference evidence="4 5" key="1">
    <citation type="journal article" date="2022" name="Front. Microbiol.">
        <title>High genomic differentiation and limited gene flow indicate recent cryptic speciation within the genus Laspinema (cyanobacteria).</title>
        <authorList>
            <person name="Stanojkovic A."/>
            <person name="Skoupy S."/>
            <person name="Skaloud P."/>
            <person name="Dvorak P."/>
        </authorList>
    </citation>
    <scope>NUCLEOTIDE SEQUENCE [LARGE SCALE GENOMIC DNA]</scope>
    <source>
        <strain evidence="4 5">D3b</strain>
    </source>
</reference>
<evidence type="ECO:0000256" key="3">
    <source>
        <dbReference type="RuleBase" id="RU000461"/>
    </source>
</evidence>
<dbReference type="Pfam" id="PF00067">
    <property type="entry name" value="p450"/>
    <property type="match status" value="1"/>
</dbReference>
<evidence type="ECO:0000256" key="1">
    <source>
        <dbReference type="ARBA" id="ARBA00001971"/>
    </source>
</evidence>
<keyword evidence="3" id="KW-0479">Metal-binding</keyword>
<dbReference type="InterPro" id="IPR036396">
    <property type="entry name" value="Cyt_P450_sf"/>
</dbReference>
<dbReference type="PANTHER" id="PTHR24305">
    <property type="entry name" value="CYTOCHROME P450"/>
    <property type="match status" value="1"/>
</dbReference>
<dbReference type="SUPFAM" id="SSF48264">
    <property type="entry name" value="Cytochrome P450"/>
    <property type="match status" value="1"/>
</dbReference>
<gene>
    <name evidence="4" type="ORF">NG792_00365</name>
</gene>
<dbReference type="RefSeq" id="WP_261234066.1">
    <property type="nucleotide sequence ID" value="NZ_JAMXFA010000001.1"/>
</dbReference>
<accession>A0ABT2N0H5</accession>
<comment type="caution">
    <text evidence="4">The sequence shown here is derived from an EMBL/GenBank/DDBJ whole genome shotgun (WGS) entry which is preliminary data.</text>
</comment>
<dbReference type="InterPro" id="IPR017972">
    <property type="entry name" value="Cyt_P450_CS"/>
</dbReference>
<keyword evidence="3" id="KW-0349">Heme</keyword>
<dbReference type="InterPro" id="IPR001128">
    <property type="entry name" value="Cyt_P450"/>
</dbReference>
<organism evidence="4 5">
    <name type="scientific">Laspinema olomoucense D3b</name>
    <dbReference type="NCBI Taxonomy" id="2953688"/>
    <lineage>
        <taxon>Bacteria</taxon>
        <taxon>Bacillati</taxon>
        <taxon>Cyanobacteriota</taxon>
        <taxon>Cyanophyceae</taxon>
        <taxon>Oscillatoriophycideae</taxon>
        <taxon>Oscillatoriales</taxon>
        <taxon>Laspinemataceae</taxon>
        <taxon>Laspinema</taxon>
        <taxon>Laspinema olomoucense</taxon>
    </lineage>
</organism>
<protein>
    <submittedName>
        <fullName evidence="4">Cytochrome P450</fullName>
    </submittedName>
</protein>
<evidence type="ECO:0000256" key="2">
    <source>
        <dbReference type="ARBA" id="ARBA00010617"/>
    </source>
</evidence>
<dbReference type="Proteomes" id="UP001525961">
    <property type="component" value="Unassembled WGS sequence"/>
</dbReference>
<name>A0ABT2N0H5_9CYAN</name>
<dbReference type="PROSITE" id="PS00086">
    <property type="entry name" value="CYTOCHROME_P450"/>
    <property type="match status" value="1"/>
</dbReference>
<dbReference type="CDD" id="cd11053">
    <property type="entry name" value="CYP110-like"/>
    <property type="match status" value="1"/>
</dbReference>
<dbReference type="PRINTS" id="PR00463">
    <property type="entry name" value="EP450I"/>
</dbReference>
<dbReference type="InterPro" id="IPR050121">
    <property type="entry name" value="Cytochrome_P450_monoxygenase"/>
</dbReference>
<dbReference type="Gene3D" id="1.10.630.10">
    <property type="entry name" value="Cytochrome P450"/>
    <property type="match status" value="1"/>
</dbReference>
<comment type="cofactor">
    <cofactor evidence="1">
        <name>heme</name>
        <dbReference type="ChEBI" id="CHEBI:30413"/>
    </cofactor>
</comment>
<dbReference type="PANTHER" id="PTHR24305:SF166">
    <property type="entry name" value="CYTOCHROME P450 12A4, MITOCHONDRIAL-RELATED"/>
    <property type="match status" value="1"/>
</dbReference>
<sequence>MKLPAGPRIPFFLQALQMIANPVAYLERNASRYGDPFTLHLLGGNSPPVVFLSHPEGIQQIFTSAAGAFELGKITDPFRPLTGSQSLIMQDGAKHQGTRQLLMPPLHGERLQSYGNQICDITAEAIAHWQPGSNLNLRQALSSISLKTILRVVFGMNPGERAHQLELLIEPFLESVNSTLNSVQFFWNPLQQDLGPWSPWGKFLRQQQQIDELIYAEIRDRRGQTDGSDVLSMLMSAQDQAGEGMGEAELRDQLITLLLLGHDTTASALTWAFYWIHQDSEVRSQLVAELDSLGSHPNPMAVAQLPFLQAVCQEALRLYPIALISQPRVVKESVEIQGYEFAPGTVLVPCIYLAHRRPDVYPEPLAFKPQRFCDRKFSPYQYFPFGGGSRSCIGMALAMYEMKLVLATVLSRYELALCDKGPIRPHRRGITFVPSANFQLVVTQRRSAVLSAAMG</sequence>
<dbReference type="InterPro" id="IPR002401">
    <property type="entry name" value="Cyt_P450_E_grp-I"/>
</dbReference>
<dbReference type="PRINTS" id="PR00385">
    <property type="entry name" value="P450"/>
</dbReference>
<keyword evidence="5" id="KW-1185">Reference proteome</keyword>
<proteinExistence type="inferred from homology"/>
<evidence type="ECO:0000313" key="5">
    <source>
        <dbReference type="Proteomes" id="UP001525961"/>
    </source>
</evidence>
<keyword evidence="3" id="KW-0408">Iron</keyword>